<dbReference type="RefSeq" id="WP_159732259.1">
    <property type="nucleotide sequence ID" value="NZ_CP058555.1"/>
</dbReference>
<evidence type="ECO:0000313" key="1">
    <source>
        <dbReference type="EMBL" id="QMV68024.1"/>
    </source>
</evidence>
<dbReference type="Proteomes" id="UP000515450">
    <property type="component" value="Chromosome"/>
</dbReference>
<organism evidence="1 2">
    <name type="scientific">Sphingobacterium paramultivorum</name>
    <dbReference type="NCBI Taxonomy" id="2886510"/>
    <lineage>
        <taxon>Bacteria</taxon>
        <taxon>Pseudomonadati</taxon>
        <taxon>Bacteroidota</taxon>
        <taxon>Sphingobacteriia</taxon>
        <taxon>Sphingobacteriales</taxon>
        <taxon>Sphingobacteriaceae</taxon>
        <taxon>Sphingobacterium</taxon>
    </lineage>
</organism>
<sequence length="50" mass="5731">MYQFPVLVLGAGNYYINITIERHLATCPISLVRFDVTNSTVRAYNLIVNR</sequence>
<proteinExistence type="predicted"/>
<name>A0A7G5E1Z9_9SPHI</name>
<dbReference type="EMBL" id="CP058555">
    <property type="protein sequence ID" value="QMV68024.1"/>
    <property type="molecule type" value="Genomic_DNA"/>
</dbReference>
<evidence type="ECO:0000313" key="2">
    <source>
        <dbReference type="Proteomes" id="UP000515450"/>
    </source>
</evidence>
<protein>
    <submittedName>
        <fullName evidence="1">Uncharacterized protein</fullName>
    </submittedName>
</protein>
<reference evidence="1 2" key="1">
    <citation type="journal article" date="2020" name="G3 (Bethesda)">
        <title>CeMbio - The Caenorhabditis elegans Microbiome Resource.</title>
        <authorList>
            <person name="Dirksen P."/>
            <person name="Assie A."/>
            <person name="Zimmermann J."/>
            <person name="Zhang F."/>
            <person name="Tietje A.M."/>
            <person name="Marsh S.A."/>
            <person name="Felix M.A."/>
            <person name="Shapira M."/>
            <person name="Kaleta C."/>
            <person name="Schulenburg H."/>
            <person name="Samuel B."/>
        </authorList>
    </citation>
    <scope>NUCLEOTIDE SEQUENCE [LARGE SCALE GENOMIC DNA]</scope>
    <source>
        <strain evidence="1 2">BIGb0170</strain>
    </source>
</reference>
<keyword evidence="2" id="KW-1185">Reference proteome</keyword>
<accession>A0A7G5E1Z9</accession>
<dbReference type="AlphaFoldDB" id="A0A7G5E1Z9"/>
<gene>
    <name evidence="1" type="ORF">HS960_10305</name>
</gene>